<organism evidence="3 4">
    <name type="scientific">Lampropedia hyalina DSM 16112</name>
    <dbReference type="NCBI Taxonomy" id="1122156"/>
    <lineage>
        <taxon>Bacteria</taxon>
        <taxon>Pseudomonadati</taxon>
        <taxon>Pseudomonadota</taxon>
        <taxon>Betaproteobacteria</taxon>
        <taxon>Burkholderiales</taxon>
        <taxon>Comamonadaceae</taxon>
        <taxon>Lampropedia</taxon>
    </lineage>
</organism>
<dbReference type="PROSITE" id="PS51257">
    <property type="entry name" value="PROKAR_LIPOPROTEIN"/>
    <property type="match status" value="1"/>
</dbReference>
<keyword evidence="2" id="KW-0732">Signal</keyword>
<evidence type="ECO:0000256" key="2">
    <source>
        <dbReference type="SAM" id="SignalP"/>
    </source>
</evidence>
<feature type="chain" id="PRO_5012409161" description="Lipoprotein" evidence="2">
    <location>
        <begin position="19"/>
        <end position="207"/>
    </location>
</feature>
<keyword evidence="4" id="KW-1185">Reference proteome</keyword>
<sequence>MRYAVWLSSLLAAPLLVACNQSHLFGLGKPSAPTATAVPDVSAVSATGSQATEVLPASPETVAPVAVVPPADEVVVATARVERLSAEEYLVSQVQLGNFPCNNNIHVNVSADPVDPRLFRVEGKGFSHRMKPVTTKSGAIRLEDEAGGIVWLQVATKSMLMNQVAGTRLADACVSPRQLARAEELGLTVEPPAPPAPVAKKAVAAKK</sequence>
<evidence type="ECO:0008006" key="5">
    <source>
        <dbReference type="Google" id="ProtNLM"/>
    </source>
</evidence>
<proteinExistence type="predicted"/>
<evidence type="ECO:0000256" key="1">
    <source>
        <dbReference type="SAM" id="MobiDB-lite"/>
    </source>
</evidence>
<dbReference type="OrthoDB" id="5297272at2"/>
<feature type="compositionally biased region" description="Low complexity" evidence="1">
    <location>
        <begin position="198"/>
        <end position="207"/>
    </location>
</feature>
<feature type="region of interest" description="Disordered" evidence="1">
    <location>
        <begin position="185"/>
        <end position="207"/>
    </location>
</feature>
<name>A0A1M4UNM5_9BURK</name>
<dbReference type="AlphaFoldDB" id="A0A1M4UNM5"/>
<gene>
    <name evidence="3" type="ORF">SAMN02745117_00532</name>
</gene>
<evidence type="ECO:0000313" key="3">
    <source>
        <dbReference type="EMBL" id="SHE58382.1"/>
    </source>
</evidence>
<accession>A0A1M4UNM5</accession>
<feature type="signal peptide" evidence="2">
    <location>
        <begin position="1"/>
        <end position="18"/>
    </location>
</feature>
<protein>
    <recommendedName>
        <fullName evidence="5">Lipoprotein</fullName>
    </recommendedName>
</protein>
<dbReference type="RefSeq" id="WP_073354408.1">
    <property type="nucleotide sequence ID" value="NZ_FQUZ01000004.1"/>
</dbReference>
<dbReference type="Proteomes" id="UP000184327">
    <property type="component" value="Unassembled WGS sequence"/>
</dbReference>
<dbReference type="STRING" id="1122156.SAMN02745117_00532"/>
<dbReference type="EMBL" id="FQUZ01000004">
    <property type="protein sequence ID" value="SHE58382.1"/>
    <property type="molecule type" value="Genomic_DNA"/>
</dbReference>
<reference evidence="3 4" key="1">
    <citation type="submission" date="2016-11" db="EMBL/GenBank/DDBJ databases">
        <authorList>
            <person name="Jaros S."/>
            <person name="Januszkiewicz K."/>
            <person name="Wedrychowicz H."/>
        </authorList>
    </citation>
    <scope>NUCLEOTIDE SEQUENCE [LARGE SCALE GENOMIC DNA]</scope>
    <source>
        <strain evidence="3 4">DSM 16112</strain>
    </source>
</reference>
<evidence type="ECO:0000313" key="4">
    <source>
        <dbReference type="Proteomes" id="UP000184327"/>
    </source>
</evidence>